<name>A0A1E1WLR3_PECGO</name>
<feature type="compositionally biased region" description="Gly residues" evidence="2">
    <location>
        <begin position="259"/>
        <end position="270"/>
    </location>
</feature>
<accession>A0A1E1WLR3</accession>
<dbReference type="EMBL" id="GDQN01003139">
    <property type="protein sequence ID" value="JAT87915.1"/>
    <property type="molecule type" value="Transcribed_RNA"/>
</dbReference>
<dbReference type="SUPFAM" id="SSF57424">
    <property type="entry name" value="LDL receptor-like module"/>
    <property type="match status" value="1"/>
</dbReference>
<dbReference type="SMART" id="SM00192">
    <property type="entry name" value="LDLa"/>
    <property type="match status" value="1"/>
</dbReference>
<dbReference type="InterPro" id="IPR036055">
    <property type="entry name" value="LDL_receptor-like_sf"/>
</dbReference>
<dbReference type="CDD" id="cd00112">
    <property type="entry name" value="LDLa"/>
    <property type="match status" value="1"/>
</dbReference>
<evidence type="ECO:0000313" key="3">
    <source>
        <dbReference type="EMBL" id="JAT87915.1"/>
    </source>
</evidence>
<feature type="compositionally biased region" description="Pro residues" evidence="2">
    <location>
        <begin position="276"/>
        <end position="285"/>
    </location>
</feature>
<proteinExistence type="predicted"/>
<dbReference type="InterPro" id="IPR002172">
    <property type="entry name" value="LDrepeatLR_classA_rpt"/>
</dbReference>
<feature type="region of interest" description="Disordered" evidence="2">
    <location>
        <begin position="218"/>
        <end position="285"/>
    </location>
</feature>
<gene>
    <name evidence="3" type="ORF">g.1215</name>
</gene>
<feature type="non-terminal residue" evidence="3">
    <location>
        <position position="285"/>
    </location>
</feature>
<evidence type="ECO:0000256" key="2">
    <source>
        <dbReference type="SAM" id="MobiDB-lite"/>
    </source>
</evidence>
<evidence type="ECO:0000256" key="1">
    <source>
        <dbReference type="ARBA" id="ARBA00023157"/>
    </source>
</evidence>
<dbReference type="AlphaFoldDB" id="A0A1E1WLR3"/>
<reference evidence="3" key="1">
    <citation type="submission" date="2015-09" db="EMBL/GenBank/DDBJ databases">
        <title>De novo assembly of Pectinophora gossypiella (Pink Bollworm) gut transcriptome.</title>
        <authorList>
            <person name="Tassone E.E."/>
        </authorList>
    </citation>
    <scope>NUCLEOTIDE SEQUENCE</scope>
</reference>
<protein>
    <submittedName>
        <fullName evidence="3">Uncharacterized protein</fullName>
    </submittedName>
</protein>
<dbReference type="OrthoDB" id="6262482at2759"/>
<organism evidence="3">
    <name type="scientific">Pectinophora gossypiella</name>
    <name type="common">Cotton pink bollworm</name>
    <name type="synonym">Depressaria gossypiella</name>
    <dbReference type="NCBI Taxonomy" id="13191"/>
    <lineage>
        <taxon>Eukaryota</taxon>
        <taxon>Metazoa</taxon>
        <taxon>Ecdysozoa</taxon>
        <taxon>Arthropoda</taxon>
        <taxon>Hexapoda</taxon>
        <taxon>Insecta</taxon>
        <taxon>Pterygota</taxon>
        <taxon>Neoptera</taxon>
        <taxon>Endopterygota</taxon>
        <taxon>Lepidoptera</taxon>
        <taxon>Glossata</taxon>
        <taxon>Ditrysia</taxon>
        <taxon>Gelechioidea</taxon>
        <taxon>Gelechiidae</taxon>
        <taxon>Apatetrinae</taxon>
        <taxon>Pectinophora</taxon>
    </lineage>
</organism>
<keyword evidence="1" id="KW-1015">Disulfide bond</keyword>
<sequence>KWKDAIEMKVEPVGCFEPYPPPSTAPSQLTSTAATPFCELCPGVHSTECVCNSTSAKYYDGENCVTRDQCPCVVAFMSYAVGSTFHGTNCDECMCKLGGVTDCKPFKECNCAPNLVPKLVKATCECVCEPCQAGSRICPTSKICLPLEKWCDGLQDCPDDEKHCDESKPIVLTTVEPTPAPVVTTTPTPEVTTAKPVACPVVECPPGYFVRYVNPSSYSHASSDLPPPRPRNSYSRYTKGGRSKGGYSKGGYSKKSGYSKGGYSKGGYSKGGVTPIPLPPTTISP</sequence>
<feature type="non-terminal residue" evidence="3">
    <location>
        <position position="1"/>
    </location>
</feature>